<dbReference type="EMBL" id="JMHU01000007">
    <property type="protein sequence ID" value="KDA46165.1"/>
    <property type="molecule type" value="Genomic_DNA"/>
</dbReference>
<proteinExistence type="predicted"/>
<evidence type="ECO:0000313" key="2">
    <source>
        <dbReference type="Proteomes" id="UP000027129"/>
    </source>
</evidence>
<accession>A0ABR4RT62</accession>
<organism evidence="1 2">
    <name type="scientific">Ligilactobacillus animalis</name>
    <dbReference type="NCBI Taxonomy" id="1605"/>
    <lineage>
        <taxon>Bacteria</taxon>
        <taxon>Bacillati</taxon>
        <taxon>Bacillota</taxon>
        <taxon>Bacilli</taxon>
        <taxon>Lactobacillales</taxon>
        <taxon>Lactobacillaceae</taxon>
        <taxon>Ligilactobacillus</taxon>
    </lineage>
</organism>
<keyword evidence="2" id="KW-1185">Reference proteome</keyword>
<protein>
    <recommendedName>
        <fullName evidence="3">Phage protein</fullName>
    </recommendedName>
</protein>
<dbReference type="Proteomes" id="UP000027129">
    <property type="component" value="Unassembled WGS sequence"/>
</dbReference>
<evidence type="ECO:0000313" key="1">
    <source>
        <dbReference type="EMBL" id="KDA46165.1"/>
    </source>
</evidence>
<sequence>MAVREYKKTATIKAEQFDGSFEMMEKYLIQYAPFLSEIAPSSYSIRTLEGDMKFGVGDYIATGVDGEYWVIKKEIFEKTYVLVEG</sequence>
<gene>
    <name evidence="1" type="ORF">Lani381_0849</name>
</gene>
<name>A0ABR4RT62_9LACO</name>
<comment type="caution">
    <text evidence="1">The sequence shown here is derived from an EMBL/GenBank/DDBJ whole genome shotgun (WGS) entry which is preliminary data.</text>
</comment>
<dbReference type="RefSeq" id="WP_035448009.1">
    <property type="nucleotide sequence ID" value="NZ_CP195054.1"/>
</dbReference>
<reference evidence="1 2" key="1">
    <citation type="submission" date="2014-04" db="EMBL/GenBank/DDBJ databases">
        <title>Draft Genome Sequence of Lactobacillus animalis 381-IL-28.</title>
        <authorList>
            <person name="Sturino J.M."/>
            <person name="Rajendran M."/>
            <person name="Altermann E."/>
        </authorList>
    </citation>
    <scope>NUCLEOTIDE SEQUENCE [LARGE SCALE GENOMIC DNA]</scope>
    <source>
        <strain evidence="1 2">381-IL-28</strain>
    </source>
</reference>
<evidence type="ECO:0008006" key="3">
    <source>
        <dbReference type="Google" id="ProtNLM"/>
    </source>
</evidence>